<comment type="cofactor">
    <cofactor evidence="1">
        <name>Mg(2+)</name>
        <dbReference type="ChEBI" id="CHEBI:18420"/>
    </cofactor>
</comment>
<keyword evidence="6" id="KW-0456">Lyase</keyword>
<dbReference type="AlphaFoldDB" id="A0A5K7Z297"/>
<dbReference type="InterPro" id="IPR006805">
    <property type="entry name" value="Anth_synth_I_N"/>
</dbReference>
<dbReference type="Gene3D" id="3.60.120.10">
    <property type="entry name" value="Anthranilate synthase"/>
    <property type="match status" value="1"/>
</dbReference>
<sequence>MRLKAFPDPERFERLARACNVIPVCREILADMETPVSLLKKCCDAKGQGPDEPVFLLESVEGGEKWGRYSFLGISARADVRIFSDRVTISENGQTENHPHDGDPLATLRGLMNRFRPAEMPELPRFWGGLVGYLTYEMVSFFERIPNRLPEDAPLAHFMVCDELLIFDNIRNTMTCVAIAFTEDGQDPGKAYTDAVTRLDAMERRMGGPTAAPAQPSGGSPVIAPLLEEQAFRDRVVAVKDYIRQGDVIQTVISQPFQCPAPEDILEVYRAQRYVNPSPYLYFFRFDEMALVGSSPETMVRLENRVATLRPIAGTRPRGGSEQEDRALASELLSDEKERAEHLMLVDLGRNDLGRVARTGTVQVTDLMVVERYSHVMHLVSNINCDLEDDVDAWDLLRASFPAGTLSGAPKVRAMEIIDELEQSPRGAYGGAVGYVSFSGNMDLAITIRTACVADGVLTVRAGAGIVADSQPETERLETVNKAMAIQRALELTRQGNGQA</sequence>
<comment type="subunit">
    <text evidence="2">Heterotetramer consisting of two non-identical subunits: a beta subunit (TrpG) and a large alpha subunit (TrpE).</text>
</comment>
<name>A0A5K7Z297_9BACT</name>
<proteinExistence type="predicted"/>
<dbReference type="PRINTS" id="PR00095">
    <property type="entry name" value="ANTSNTHASEI"/>
</dbReference>
<dbReference type="PANTHER" id="PTHR11236:SF48">
    <property type="entry name" value="ISOCHORISMATE SYNTHASE MENF"/>
    <property type="match status" value="1"/>
</dbReference>
<evidence type="ECO:0000259" key="9">
    <source>
        <dbReference type="Pfam" id="PF00425"/>
    </source>
</evidence>
<dbReference type="GO" id="GO:0004049">
    <property type="term" value="F:anthranilate synthase activity"/>
    <property type="evidence" value="ECO:0007669"/>
    <property type="project" value="UniProtKB-EC"/>
</dbReference>
<evidence type="ECO:0000256" key="8">
    <source>
        <dbReference type="ARBA" id="ARBA00047683"/>
    </source>
</evidence>
<dbReference type="EMBL" id="AP021875">
    <property type="protein sequence ID" value="BBO75058.1"/>
    <property type="molecule type" value="Genomic_DNA"/>
</dbReference>
<dbReference type="KEGG" id="dwd:DSCW_24750"/>
<dbReference type="OrthoDB" id="9803598at2"/>
<keyword evidence="5" id="KW-0460">Magnesium</keyword>
<evidence type="ECO:0000259" key="10">
    <source>
        <dbReference type="Pfam" id="PF04715"/>
    </source>
</evidence>
<dbReference type="InterPro" id="IPR005801">
    <property type="entry name" value="ADC_synthase"/>
</dbReference>
<comment type="function">
    <text evidence="7">Part of a heterotetrameric complex that catalyzes the two-step biosynthesis of anthranilate, an intermediate in the biosynthesis of L-tryptophan. In the first step, the glutamine-binding beta subunit (TrpG) of anthranilate synthase (AS) provides the glutamine amidotransferase activity which generates ammonia as a substrate that, along with chorismate, is used in the second step, catalyzed by the large alpha subunit of AS (TrpE) to produce anthranilate. In the absence of TrpG, TrpE can synthesize anthranilate directly from chorismate and high concentrations of ammonia.</text>
</comment>
<evidence type="ECO:0000256" key="3">
    <source>
        <dbReference type="ARBA" id="ARBA00020653"/>
    </source>
</evidence>
<dbReference type="PANTHER" id="PTHR11236">
    <property type="entry name" value="AMINOBENZOATE/ANTHRANILATE SYNTHASE"/>
    <property type="match status" value="1"/>
</dbReference>
<evidence type="ECO:0000256" key="5">
    <source>
        <dbReference type="ARBA" id="ARBA00022842"/>
    </source>
</evidence>
<feature type="domain" description="Chorismate-utilising enzyme C-terminal" evidence="9">
    <location>
        <begin position="229"/>
        <end position="482"/>
    </location>
</feature>
<protein>
    <recommendedName>
        <fullName evidence="3">Anthranilate synthase component 1</fullName>
    </recommendedName>
</protein>
<dbReference type="Pfam" id="PF04715">
    <property type="entry name" value="Anth_synt_I_N"/>
    <property type="match status" value="1"/>
</dbReference>
<feature type="domain" description="Anthranilate synthase component I N-terminal" evidence="10">
    <location>
        <begin position="32"/>
        <end position="175"/>
    </location>
</feature>
<dbReference type="Proteomes" id="UP000427769">
    <property type="component" value="Chromosome"/>
</dbReference>
<keyword evidence="4" id="KW-0479">Metal-binding</keyword>
<evidence type="ECO:0000256" key="4">
    <source>
        <dbReference type="ARBA" id="ARBA00022723"/>
    </source>
</evidence>
<evidence type="ECO:0000256" key="7">
    <source>
        <dbReference type="ARBA" id="ARBA00025634"/>
    </source>
</evidence>
<keyword evidence="12" id="KW-1185">Reference proteome</keyword>
<accession>A0A5K7Z297</accession>
<dbReference type="InterPro" id="IPR019999">
    <property type="entry name" value="Anth_synth_I-like"/>
</dbReference>
<dbReference type="InterPro" id="IPR015890">
    <property type="entry name" value="Chorismate_C"/>
</dbReference>
<comment type="catalytic activity">
    <reaction evidence="8">
        <text>chorismate + L-glutamine = anthranilate + pyruvate + L-glutamate + H(+)</text>
        <dbReference type="Rhea" id="RHEA:21732"/>
        <dbReference type="ChEBI" id="CHEBI:15361"/>
        <dbReference type="ChEBI" id="CHEBI:15378"/>
        <dbReference type="ChEBI" id="CHEBI:16567"/>
        <dbReference type="ChEBI" id="CHEBI:29748"/>
        <dbReference type="ChEBI" id="CHEBI:29985"/>
        <dbReference type="ChEBI" id="CHEBI:58359"/>
        <dbReference type="EC" id="4.1.3.27"/>
    </reaction>
</comment>
<dbReference type="Pfam" id="PF00425">
    <property type="entry name" value="Chorismate_bind"/>
    <property type="match status" value="1"/>
</dbReference>
<evidence type="ECO:0000256" key="1">
    <source>
        <dbReference type="ARBA" id="ARBA00001946"/>
    </source>
</evidence>
<dbReference type="SUPFAM" id="SSF56322">
    <property type="entry name" value="ADC synthase"/>
    <property type="match status" value="1"/>
</dbReference>
<evidence type="ECO:0000313" key="11">
    <source>
        <dbReference type="EMBL" id="BBO75058.1"/>
    </source>
</evidence>
<dbReference type="GO" id="GO:0000162">
    <property type="term" value="P:L-tryptophan biosynthetic process"/>
    <property type="evidence" value="ECO:0007669"/>
    <property type="project" value="TreeGrafter"/>
</dbReference>
<evidence type="ECO:0000313" key="12">
    <source>
        <dbReference type="Proteomes" id="UP000427769"/>
    </source>
</evidence>
<gene>
    <name evidence="11" type="primary">trpE</name>
    <name evidence="11" type="ORF">DSCW_24750</name>
</gene>
<reference evidence="11 12" key="1">
    <citation type="submission" date="2019-11" db="EMBL/GenBank/DDBJ databases">
        <title>Comparative genomics of hydrocarbon-degrading Desulfosarcina strains.</title>
        <authorList>
            <person name="Watanabe M."/>
            <person name="Kojima H."/>
            <person name="Fukui M."/>
        </authorList>
    </citation>
    <scope>NUCLEOTIDE SEQUENCE [LARGE SCALE GENOMIC DNA]</scope>
    <source>
        <strain evidence="11 12">PP31</strain>
    </source>
</reference>
<dbReference type="RefSeq" id="WP_155304012.1">
    <property type="nucleotide sequence ID" value="NZ_AP021875.1"/>
</dbReference>
<dbReference type="GO" id="GO:0046872">
    <property type="term" value="F:metal ion binding"/>
    <property type="evidence" value="ECO:0007669"/>
    <property type="project" value="UniProtKB-KW"/>
</dbReference>
<evidence type="ECO:0000256" key="2">
    <source>
        <dbReference type="ARBA" id="ARBA00011575"/>
    </source>
</evidence>
<organism evidence="11 12">
    <name type="scientific">Desulfosarcina widdelii</name>
    <dbReference type="NCBI Taxonomy" id="947919"/>
    <lineage>
        <taxon>Bacteria</taxon>
        <taxon>Pseudomonadati</taxon>
        <taxon>Thermodesulfobacteriota</taxon>
        <taxon>Desulfobacteria</taxon>
        <taxon>Desulfobacterales</taxon>
        <taxon>Desulfosarcinaceae</taxon>
        <taxon>Desulfosarcina</taxon>
    </lineage>
</organism>
<evidence type="ECO:0000256" key="6">
    <source>
        <dbReference type="ARBA" id="ARBA00023239"/>
    </source>
</evidence>